<evidence type="ECO:0000256" key="3">
    <source>
        <dbReference type="ARBA" id="ARBA00022692"/>
    </source>
</evidence>
<proteinExistence type="inferred from homology"/>
<organism evidence="7 8">
    <name type="scientific">Rhizoctonia solani</name>
    <dbReference type="NCBI Taxonomy" id="456999"/>
    <lineage>
        <taxon>Eukaryota</taxon>
        <taxon>Fungi</taxon>
        <taxon>Dikarya</taxon>
        <taxon>Basidiomycota</taxon>
        <taxon>Agaricomycotina</taxon>
        <taxon>Agaricomycetes</taxon>
        <taxon>Cantharellales</taxon>
        <taxon>Ceratobasidiaceae</taxon>
        <taxon>Rhizoctonia</taxon>
    </lineage>
</organism>
<sequence length="92" mass="9548">ALLFVLAPLPNAIFSHCNSDDFTDYDGNNAAIDIGRFLTAGIVVTAFALPLVLAHAEVIKPTACGMAIVGGALVYGTILAYSAVFKAGDDEF</sequence>
<dbReference type="PANTHER" id="PTHR12050">
    <property type="entry name" value="LEPTIN RECEPTOR-RELATED"/>
    <property type="match status" value="1"/>
</dbReference>
<evidence type="ECO:0000256" key="4">
    <source>
        <dbReference type="ARBA" id="ARBA00022989"/>
    </source>
</evidence>
<evidence type="ECO:0000256" key="6">
    <source>
        <dbReference type="SAM" id="Phobius"/>
    </source>
</evidence>
<evidence type="ECO:0000256" key="2">
    <source>
        <dbReference type="ARBA" id="ARBA00005645"/>
    </source>
</evidence>
<evidence type="ECO:0000313" key="8">
    <source>
        <dbReference type="Proteomes" id="UP000663843"/>
    </source>
</evidence>
<feature type="non-terminal residue" evidence="7">
    <location>
        <position position="1"/>
    </location>
</feature>
<protein>
    <recommendedName>
        <fullName evidence="9">Vacuolar protein sorting-associated protein 55</fullName>
    </recommendedName>
</protein>
<dbReference type="Proteomes" id="UP000663843">
    <property type="component" value="Unassembled WGS sequence"/>
</dbReference>
<comment type="caution">
    <text evidence="7">The sequence shown here is derived from an EMBL/GenBank/DDBJ whole genome shotgun (WGS) entry which is preliminary data.</text>
</comment>
<keyword evidence="5 6" id="KW-0472">Membrane</keyword>
<keyword evidence="4 6" id="KW-1133">Transmembrane helix</keyword>
<dbReference type="EMBL" id="CAJMWT010005675">
    <property type="protein sequence ID" value="CAE6508341.1"/>
    <property type="molecule type" value="Genomic_DNA"/>
</dbReference>
<evidence type="ECO:0000256" key="1">
    <source>
        <dbReference type="ARBA" id="ARBA00004141"/>
    </source>
</evidence>
<feature type="transmembrane region" description="Helical" evidence="6">
    <location>
        <begin position="66"/>
        <end position="85"/>
    </location>
</feature>
<keyword evidence="3 6" id="KW-0812">Transmembrane</keyword>
<dbReference type="AlphaFoldDB" id="A0A8H3D342"/>
<dbReference type="GO" id="GO:0034424">
    <property type="term" value="C:Vps55/Vps68 complex"/>
    <property type="evidence" value="ECO:0007669"/>
    <property type="project" value="TreeGrafter"/>
</dbReference>
<accession>A0A8H3D342</accession>
<feature type="transmembrane region" description="Helical" evidence="6">
    <location>
        <begin position="34"/>
        <end position="54"/>
    </location>
</feature>
<gene>
    <name evidence="7" type="ORF">RDB_LOCUS148884</name>
</gene>
<comment type="subcellular location">
    <subcellularLocation>
        <location evidence="1">Membrane</location>
        <topology evidence="1">Multi-pass membrane protein</topology>
    </subcellularLocation>
</comment>
<dbReference type="PANTHER" id="PTHR12050:SF0">
    <property type="entry name" value="RH04491P"/>
    <property type="match status" value="1"/>
</dbReference>
<name>A0A8H3D342_9AGAM</name>
<reference evidence="7" key="1">
    <citation type="submission" date="2021-01" db="EMBL/GenBank/DDBJ databases">
        <authorList>
            <person name="Kaushik A."/>
        </authorList>
    </citation>
    <scope>NUCLEOTIDE SEQUENCE</scope>
    <source>
        <strain evidence="7">AG2-2IIIB</strain>
    </source>
</reference>
<evidence type="ECO:0000256" key="5">
    <source>
        <dbReference type="ARBA" id="ARBA00023136"/>
    </source>
</evidence>
<dbReference type="GO" id="GO:0032511">
    <property type="term" value="P:late endosome to vacuole transport via multivesicular body sorting pathway"/>
    <property type="evidence" value="ECO:0007669"/>
    <property type="project" value="TreeGrafter"/>
</dbReference>
<dbReference type="Pfam" id="PF04133">
    <property type="entry name" value="Vps55"/>
    <property type="match status" value="1"/>
</dbReference>
<dbReference type="InterPro" id="IPR007262">
    <property type="entry name" value="Vps55/LEPROT"/>
</dbReference>
<comment type="similarity">
    <text evidence="2">Belongs to the OB-RGRP/VPS55 family.</text>
</comment>
<evidence type="ECO:0008006" key="9">
    <source>
        <dbReference type="Google" id="ProtNLM"/>
    </source>
</evidence>
<evidence type="ECO:0000313" key="7">
    <source>
        <dbReference type="EMBL" id="CAE6508341.1"/>
    </source>
</evidence>